<evidence type="ECO:0000256" key="3">
    <source>
        <dbReference type="RuleBase" id="RU003345"/>
    </source>
</evidence>
<evidence type="ECO:0000259" key="4">
    <source>
        <dbReference type="Pfam" id="PF00171"/>
    </source>
</evidence>
<name>A0ABY4CSI9_9BACL</name>
<dbReference type="InterPro" id="IPR015590">
    <property type="entry name" value="Aldehyde_DH_dom"/>
</dbReference>
<dbReference type="RefSeq" id="WP_347439586.1">
    <property type="nucleotide sequence ID" value="NZ_CP089291.1"/>
</dbReference>
<dbReference type="EMBL" id="CP089291">
    <property type="protein sequence ID" value="UOF92959.1"/>
    <property type="molecule type" value="Genomic_DNA"/>
</dbReference>
<dbReference type="InterPro" id="IPR016161">
    <property type="entry name" value="Ald_DH/histidinol_DH"/>
</dbReference>
<proteinExistence type="inferred from homology"/>
<dbReference type="SUPFAM" id="SSF53720">
    <property type="entry name" value="ALDH-like"/>
    <property type="match status" value="1"/>
</dbReference>
<dbReference type="InterPro" id="IPR016162">
    <property type="entry name" value="Ald_DH_N"/>
</dbReference>
<dbReference type="PROSITE" id="PS00687">
    <property type="entry name" value="ALDEHYDE_DEHYDR_GLU"/>
    <property type="match status" value="1"/>
</dbReference>
<keyword evidence="1 3" id="KW-0560">Oxidoreductase</keyword>
<feature type="domain" description="Aldehyde dehydrogenase" evidence="4">
    <location>
        <begin position="10"/>
        <end position="470"/>
    </location>
</feature>
<sequence>MIINGQYRDARNGETIPVYNPASMEVIDSVPLASAEDVEEALDHAQKGKVVWAKTPIHKRSEILIRFSELLQVHRAELADTLCREVGKTLEQAGLEIDTGTRLFRGFAEKVKSLYGQTVPLDSQAGLERDVLLTRHEPIGVLAGILPFNFPIDLFSHKVAPALAAGNAVIIKPALEAPLTVIKVTELLHEAGVPGNVMQVITGDGQLVGDILAGSPKVDLISFTGSTNTGIKVAQNGAKHLSRVFLELGGNDPLIVFDDADLDEAVQHAVVGRTWANGQCCCANKRLIVQQSVMDEFTHKLLKAIAEYTVGNPLDQTTKVGPLITEKAANTVKQQVEQTVQAGAQVLYGGERFGQCFYSPTVLGNVTPDMEVARDMEIFGPVFPLISFTTDEEAIQIANNSIYGLNGSVFTKNINRAINASFGIQSGVISVNGSGLYRPDAAQFGGYKMSGLGREGLTITLEEMTQVKTVVLRNALNIQ</sequence>
<accession>A0ABY4CSI9</accession>
<comment type="similarity">
    <text evidence="3">Belongs to the aldehyde dehydrogenase family.</text>
</comment>
<evidence type="ECO:0000256" key="1">
    <source>
        <dbReference type="ARBA" id="ARBA00023002"/>
    </source>
</evidence>
<keyword evidence="6" id="KW-1185">Reference proteome</keyword>
<organism evidence="5 6">
    <name type="scientific">Fodinisporobacter ferrooxydans</name>
    <dbReference type="NCBI Taxonomy" id="2901836"/>
    <lineage>
        <taxon>Bacteria</taxon>
        <taxon>Bacillati</taxon>
        <taxon>Bacillota</taxon>
        <taxon>Bacilli</taxon>
        <taxon>Bacillales</taxon>
        <taxon>Alicyclobacillaceae</taxon>
        <taxon>Fodinisporobacter</taxon>
    </lineage>
</organism>
<reference evidence="5" key="1">
    <citation type="submission" date="2021-12" db="EMBL/GenBank/DDBJ databases">
        <title>Alicyclobacillaceae gen. nov., sp. nov., isolated from chalcocite enrichment system.</title>
        <authorList>
            <person name="Jiang Z."/>
        </authorList>
    </citation>
    <scope>NUCLEOTIDE SEQUENCE</scope>
    <source>
        <strain evidence="5">MYW30-H2</strain>
    </source>
</reference>
<dbReference type="Gene3D" id="3.40.605.10">
    <property type="entry name" value="Aldehyde Dehydrogenase, Chain A, domain 1"/>
    <property type="match status" value="1"/>
</dbReference>
<evidence type="ECO:0000313" key="5">
    <source>
        <dbReference type="EMBL" id="UOF92959.1"/>
    </source>
</evidence>
<evidence type="ECO:0000313" key="6">
    <source>
        <dbReference type="Proteomes" id="UP000830167"/>
    </source>
</evidence>
<dbReference type="Gene3D" id="3.40.309.10">
    <property type="entry name" value="Aldehyde Dehydrogenase, Chain A, domain 2"/>
    <property type="match status" value="1"/>
</dbReference>
<dbReference type="Proteomes" id="UP000830167">
    <property type="component" value="Chromosome"/>
</dbReference>
<dbReference type="PANTHER" id="PTHR11699">
    <property type="entry name" value="ALDEHYDE DEHYDROGENASE-RELATED"/>
    <property type="match status" value="1"/>
</dbReference>
<dbReference type="Pfam" id="PF00171">
    <property type="entry name" value="Aldedh"/>
    <property type="match status" value="1"/>
</dbReference>
<evidence type="ECO:0000256" key="2">
    <source>
        <dbReference type="PROSITE-ProRule" id="PRU10007"/>
    </source>
</evidence>
<feature type="active site" evidence="2">
    <location>
        <position position="247"/>
    </location>
</feature>
<gene>
    <name evidence="5" type="ORF">LSG31_22895</name>
</gene>
<dbReference type="InterPro" id="IPR016163">
    <property type="entry name" value="Ald_DH_C"/>
</dbReference>
<protein>
    <submittedName>
        <fullName evidence="5">Aldehyde dehydrogenase family protein</fullName>
    </submittedName>
</protein>
<dbReference type="InterPro" id="IPR029510">
    <property type="entry name" value="Ald_DH_CS_GLU"/>
</dbReference>